<proteinExistence type="predicted"/>
<gene>
    <name evidence="3" type="ORF">IF202_03640</name>
</gene>
<feature type="domain" description="SPOR" evidence="2">
    <location>
        <begin position="124"/>
        <end position="208"/>
    </location>
</feature>
<dbReference type="SUPFAM" id="SSF110997">
    <property type="entry name" value="Sporulation related repeat"/>
    <property type="match status" value="1"/>
</dbReference>
<evidence type="ECO:0000256" key="1">
    <source>
        <dbReference type="SAM" id="SignalP"/>
    </source>
</evidence>
<name>A0ABR8NYG8_9GAMM</name>
<dbReference type="Gene3D" id="3.30.70.1070">
    <property type="entry name" value="Sporulation related repeat"/>
    <property type="match status" value="1"/>
</dbReference>
<evidence type="ECO:0000313" key="3">
    <source>
        <dbReference type="EMBL" id="MBD5770132.1"/>
    </source>
</evidence>
<feature type="signal peptide" evidence="1">
    <location>
        <begin position="1"/>
        <end position="20"/>
    </location>
</feature>
<dbReference type="Pfam" id="PF05036">
    <property type="entry name" value="SPOR"/>
    <property type="match status" value="1"/>
</dbReference>
<feature type="chain" id="PRO_5046700346" evidence="1">
    <location>
        <begin position="21"/>
        <end position="216"/>
    </location>
</feature>
<dbReference type="Proteomes" id="UP000604161">
    <property type="component" value="Unassembled WGS sequence"/>
</dbReference>
<dbReference type="EMBL" id="JACYFC010000001">
    <property type="protein sequence ID" value="MBD5770132.1"/>
    <property type="molecule type" value="Genomic_DNA"/>
</dbReference>
<reference evidence="3 4" key="1">
    <citation type="submission" date="2020-09" db="EMBL/GenBank/DDBJ databases">
        <title>Marinomonas sp. nov., isolated from the cysticercosis algae of Qingdao, China.</title>
        <authorList>
            <person name="Sun X."/>
        </authorList>
    </citation>
    <scope>NUCLEOTIDE SEQUENCE [LARGE SCALE GENOMIC DNA]</scope>
    <source>
        <strain evidence="3 4">SM2066</strain>
    </source>
</reference>
<keyword evidence="4" id="KW-1185">Reference proteome</keyword>
<comment type="caution">
    <text evidence="3">The sequence shown here is derived from an EMBL/GenBank/DDBJ whole genome shotgun (WGS) entry which is preliminary data.</text>
</comment>
<protein>
    <submittedName>
        <fullName evidence="3">SPOR domain-containing protein</fullName>
    </submittedName>
</protein>
<sequence length="216" mass="23661">MKISRKLILVIAGFSLSACSSTGEKNSFMSFSELQDKVREHDAQWETAQAKLDRIDELEAEVAALKQGDMAGNTDAMMGTSNDMVSDSGMAVINVAPVVTADPIFSEDDVSTVEIAPLASMPAKIKQLEFGVQVASYRNHDEAIRGWNVLSKADPTSYEGLDPLINQKQVNGQTMYQLKVGPFVNKRYGMDFCQMLKGKGKDCLVTQYNGDTFTVN</sequence>
<accession>A0ABR8NYG8</accession>
<evidence type="ECO:0000313" key="4">
    <source>
        <dbReference type="Proteomes" id="UP000604161"/>
    </source>
</evidence>
<dbReference type="RefSeq" id="WP_191593494.1">
    <property type="nucleotide sequence ID" value="NZ_JACYFC010000001.1"/>
</dbReference>
<dbReference type="InterPro" id="IPR007730">
    <property type="entry name" value="SPOR-like_dom"/>
</dbReference>
<dbReference type="PROSITE" id="PS51257">
    <property type="entry name" value="PROKAR_LIPOPROTEIN"/>
    <property type="match status" value="1"/>
</dbReference>
<keyword evidence="1" id="KW-0732">Signal</keyword>
<organism evidence="3 4">
    <name type="scientific">Marinomonas colpomeniae</name>
    <dbReference type="NCBI Taxonomy" id="2774408"/>
    <lineage>
        <taxon>Bacteria</taxon>
        <taxon>Pseudomonadati</taxon>
        <taxon>Pseudomonadota</taxon>
        <taxon>Gammaproteobacteria</taxon>
        <taxon>Oceanospirillales</taxon>
        <taxon>Oceanospirillaceae</taxon>
        <taxon>Marinomonas</taxon>
    </lineage>
</organism>
<dbReference type="PROSITE" id="PS51724">
    <property type="entry name" value="SPOR"/>
    <property type="match status" value="1"/>
</dbReference>
<evidence type="ECO:0000259" key="2">
    <source>
        <dbReference type="PROSITE" id="PS51724"/>
    </source>
</evidence>
<dbReference type="InterPro" id="IPR036680">
    <property type="entry name" value="SPOR-like_sf"/>
</dbReference>